<dbReference type="Proteomes" id="UP000232063">
    <property type="component" value="Chromosome"/>
</dbReference>
<evidence type="ECO:0000313" key="3">
    <source>
        <dbReference type="Proteomes" id="UP000232063"/>
    </source>
</evidence>
<evidence type="ECO:0000256" key="1">
    <source>
        <dbReference type="SAM" id="Phobius"/>
    </source>
</evidence>
<gene>
    <name evidence="2" type="ORF">ELUMI_v1c02300</name>
</gene>
<keyword evidence="1" id="KW-0472">Membrane</keyword>
<dbReference type="AlphaFoldDB" id="A0A2K8NSX7"/>
<organism evidence="2 3">
    <name type="scientific">Williamsoniiplasma luminosum</name>
    <dbReference type="NCBI Taxonomy" id="214888"/>
    <lineage>
        <taxon>Bacteria</taxon>
        <taxon>Bacillati</taxon>
        <taxon>Mycoplasmatota</taxon>
        <taxon>Mollicutes</taxon>
        <taxon>Entomoplasmatales</taxon>
        <taxon>Williamsoniiplasma</taxon>
    </lineage>
</organism>
<reference evidence="2 3" key="1">
    <citation type="submission" date="2017-11" db="EMBL/GenBank/DDBJ databases">
        <title>Genome sequence of Entomoplasma luminosum PIMN-1 (ATCC 49195).</title>
        <authorList>
            <person name="Lo W.-S."/>
            <person name="Gasparich G.E."/>
            <person name="Kuo C.-H."/>
        </authorList>
    </citation>
    <scope>NUCLEOTIDE SEQUENCE [LARGE SCALE GENOMIC DNA]</scope>
    <source>
        <strain evidence="2 3">PIMN-1</strain>
    </source>
</reference>
<feature type="transmembrane region" description="Helical" evidence="1">
    <location>
        <begin position="120"/>
        <end position="140"/>
    </location>
</feature>
<feature type="transmembrane region" description="Helical" evidence="1">
    <location>
        <begin position="180"/>
        <end position="199"/>
    </location>
</feature>
<feature type="transmembrane region" description="Helical" evidence="1">
    <location>
        <begin position="66"/>
        <end position="84"/>
    </location>
</feature>
<feature type="transmembrane region" description="Helical" evidence="1">
    <location>
        <begin position="31"/>
        <end position="54"/>
    </location>
</feature>
<evidence type="ECO:0000313" key="2">
    <source>
        <dbReference type="EMBL" id="ATZ16955.1"/>
    </source>
</evidence>
<proteinExistence type="predicted"/>
<feature type="transmembrane region" description="Helical" evidence="1">
    <location>
        <begin position="152"/>
        <end position="174"/>
    </location>
</feature>
<keyword evidence="1" id="KW-1133">Transmembrane helix</keyword>
<dbReference type="KEGG" id="elj:ELUMI_v1c02300"/>
<protein>
    <submittedName>
        <fullName evidence="2">Uncharacterized protein</fullName>
    </submittedName>
</protein>
<accession>A0A2K8NSX7</accession>
<keyword evidence="3" id="KW-1185">Reference proteome</keyword>
<dbReference type="EMBL" id="CP024963">
    <property type="protein sequence ID" value="ATZ16955.1"/>
    <property type="molecule type" value="Genomic_DNA"/>
</dbReference>
<sequence length="377" mass="43970">MHKLQFLSNKKFFSLSIFKRISLEILTSKTWIIFTSAIFLFAIIWEILLAFILVDIQLGDRILTSFVPLLLMFIWVTFFHIFNISQNFSKEIETGVINLEIRSGVSKSKLFWERVLANRVFTFSFIFIYIFLYFFWFIVAPSGSSKLIALKFTPGLFFIIIYDLFLMGVLLLIIMIKKSVLIGVVGTLTFVLFAAIPFGGPLASSDRLRGVPYDFASQNYSLQIAKKVNDLSEKYGGDSYINQMINDMKSFKENKFTYYKADKTTPLNINTNDMDLTIAFFSTPEYKKNSDYYLRNPVYPSLEDFDKNYLYDLMLTGLGSEVEKLPVFIKERTNSYPPKEWEEIYVELSPKIKETTIWKWMKRIKEIGGFKTPEENK</sequence>
<name>A0A2K8NSX7_9MOLU</name>
<keyword evidence="1" id="KW-0812">Transmembrane</keyword>